<evidence type="ECO:0008006" key="4">
    <source>
        <dbReference type="Google" id="ProtNLM"/>
    </source>
</evidence>
<name>A0A2G5T4P6_9PELO</name>
<comment type="caution">
    <text evidence="2">The sequence shown here is derived from an EMBL/GenBank/DDBJ whole genome shotgun (WGS) entry which is preliminary data.</text>
</comment>
<keyword evidence="3" id="KW-1185">Reference proteome</keyword>
<evidence type="ECO:0000313" key="2">
    <source>
        <dbReference type="EMBL" id="PIC22384.1"/>
    </source>
</evidence>
<evidence type="ECO:0000256" key="1">
    <source>
        <dbReference type="SAM" id="Phobius"/>
    </source>
</evidence>
<dbReference type="AlphaFoldDB" id="A0A2G5T4P6"/>
<keyword evidence="1" id="KW-0812">Transmembrane</keyword>
<gene>
    <name evidence="2" type="primary">Cnig_chr_V.g16464</name>
    <name evidence="2" type="ORF">B9Z55_016464</name>
</gene>
<protein>
    <recommendedName>
        <fullName evidence="4">F-box domain-containing protein</fullName>
    </recommendedName>
</protein>
<accession>A0A2G5T4P6</accession>
<evidence type="ECO:0000313" key="3">
    <source>
        <dbReference type="Proteomes" id="UP000230233"/>
    </source>
</evidence>
<sequence>MPINLLKLPSLVGEMVVTESDYHEVFLLSLCSRRTTFLVEKARIKAPKLTFRLEDRNGFDQFVIGFMNNYILLPIIRLMYVTKLKSKGRFTVKFGLDYEADIK</sequence>
<keyword evidence="1" id="KW-0472">Membrane</keyword>
<keyword evidence="1" id="KW-1133">Transmembrane helix</keyword>
<dbReference type="Proteomes" id="UP000230233">
    <property type="component" value="Chromosome V"/>
</dbReference>
<feature type="transmembrane region" description="Helical" evidence="1">
    <location>
        <begin position="62"/>
        <end position="80"/>
    </location>
</feature>
<organism evidence="2 3">
    <name type="scientific">Caenorhabditis nigoni</name>
    <dbReference type="NCBI Taxonomy" id="1611254"/>
    <lineage>
        <taxon>Eukaryota</taxon>
        <taxon>Metazoa</taxon>
        <taxon>Ecdysozoa</taxon>
        <taxon>Nematoda</taxon>
        <taxon>Chromadorea</taxon>
        <taxon>Rhabditida</taxon>
        <taxon>Rhabditina</taxon>
        <taxon>Rhabditomorpha</taxon>
        <taxon>Rhabditoidea</taxon>
        <taxon>Rhabditidae</taxon>
        <taxon>Peloderinae</taxon>
        <taxon>Caenorhabditis</taxon>
    </lineage>
</organism>
<reference evidence="3" key="1">
    <citation type="submission" date="2017-10" db="EMBL/GenBank/DDBJ databases">
        <title>Rapid genome shrinkage in a self-fertile nematode reveals novel sperm competition proteins.</title>
        <authorList>
            <person name="Yin D."/>
            <person name="Schwarz E.M."/>
            <person name="Thomas C.G."/>
            <person name="Felde R.L."/>
            <person name="Korf I.F."/>
            <person name="Cutter A.D."/>
            <person name="Schartner C.M."/>
            <person name="Ralston E.J."/>
            <person name="Meyer B.J."/>
            <person name="Haag E.S."/>
        </authorList>
    </citation>
    <scope>NUCLEOTIDE SEQUENCE [LARGE SCALE GENOMIC DNA]</scope>
    <source>
        <strain evidence="3">JU1422</strain>
    </source>
</reference>
<dbReference type="EMBL" id="PDUG01000005">
    <property type="protein sequence ID" value="PIC22384.1"/>
    <property type="molecule type" value="Genomic_DNA"/>
</dbReference>
<proteinExistence type="predicted"/>